<reference evidence="5" key="1">
    <citation type="submission" date="2012-05" db="EMBL/GenBank/DDBJ databases">
        <authorList>
            <person name="Krishnakumar V."/>
            <person name="Cheung F."/>
            <person name="Xiao Y."/>
            <person name="Chan A."/>
            <person name="Moskal W.A."/>
            <person name="Town C.D."/>
        </authorList>
    </citation>
    <scope>NUCLEOTIDE SEQUENCE</scope>
</reference>
<dbReference type="SUPFAM" id="SSF53335">
    <property type="entry name" value="S-adenosyl-L-methionine-dependent methyltransferases"/>
    <property type="match status" value="1"/>
</dbReference>
<dbReference type="InterPro" id="IPR042086">
    <property type="entry name" value="MeTrfase_capping"/>
</dbReference>
<proteinExistence type="evidence at transcript level"/>
<protein>
    <submittedName>
        <fullName evidence="5">Uncharacterized protein</fullName>
    </submittedName>
</protein>
<keyword evidence="4" id="KW-0460">Magnesium</keyword>
<dbReference type="InterPro" id="IPR005299">
    <property type="entry name" value="MeTrfase_7"/>
</dbReference>
<evidence type="ECO:0000256" key="3">
    <source>
        <dbReference type="ARBA" id="ARBA00022723"/>
    </source>
</evidence>
<evidence type="ECO:0000256" key="1">
    <source>
        <dbReference type="ARBA" id="ARBA00022603"/>
    </source>
</evidence>
<name>I3T2M7_LOTJA</name>
<dbReference type="EMBL" id="BT146975">
    <property type="protein sequence ID" value="AFK46769.1"/>
    <property type="molecule type" value="mRNA"/>
</dbReference>
<dbReference type="Gene3D" id="1.10.1200.270">
    <property type="entry name" value="Methyltransferase, alpha-helical capping domain"/>
    <property type="match status" value="1"/>
</dbReference>
<evidence type="ECO:0000256" key="2">
    <source>
        <dbReference type="ARBA" id="ARBA00022679"/>
    </source>
</evidence>
<dbReference type="Pfam" id="PF03492">
    <property type="entry name" value="Methyltransf_7"/>
    <property type="match status" value="1"/>
</dbReference>
<accession>I3T2M7</accession>
<keyword evidence="1" id="KW-0489">Methyltransferase</keyword>
<dbReference type="GO" id="GO:0046872">
    <property type="term" value="F:metal ion binding"/>
    <property type="evidence" value="ECO:0007669"/>
    <property type="project" value="UniProtKB-KW"/>
</dbReference>
<keyword evidence="3" id="KW-0479">Metal-binding</keyword>
<sequence length="363" mass="40884">MSTKQVLHMNTGVGEASYANNSTLQRKVLFEMKSILEESIKTLLHHTTFKSNLKVADLGCSSGPNSLLVVSDIMSVINTTRLGSKQEVPILQVYLSDLFGNDFNGIFKLLPDFYQKIQDRGDKAGACFINATPGNFYGRLFPNNYIDFFHSSNSLHWLSQSPEELTKGAEPLNKGHIYLTIKSPKIVYKAYFEQFQRDFNLFLRSRSNGLTLDGSMVLSLLGRENAAFEKGTTQDLIELVLKDMVLEGLLEETKLDCFNMPIYIPTVEEVKQIIEAEGFFTLQTLKTIQISLDGPLPHDMDTKIKGELISKTLRSVVGPLYFAAFGKGIMDELFSRFAHKISQAIEFEKLHYTTLIMSMTKVT</sequence>
<dbReference type="PANTHER" id="PTHR31009">
    <property type="entry name" value="S-ADENOSYL-L-METHIONINE:CARBOXYL METHYLTRANSFERASE FAMILY PROTEIN"/>
    <property type="match status" value="1"/>
</dbReference>
<evidence type="ECO:0000256" key="4">
    <source>
        <dbReference type="ARBA" id="ARBA00022842"/>
    </source>
</evidence>
<organism evidence="5">
    <name type="scientific">Lotus japonicus</name>
    <name type="common">Lotus corniculatus var. japonicus</name>
    <dbReference type="NCBI Taxonomy" id="34305"/>
    <lineage>
        <taxon>Eukaryota</taxon>
        <taxon>Viridiplantae</taxon>
        <taxon>Streptophyta</taxon>
        <taxon>Embryophyta</taxon>
        <taxon>Tracheophyta</taxon>
        <taxon>Spermatophyta</taxon>
        <taxon>Magnoliopsida</taxon>
        <taxon>eudicotyledons</taxon>
        <taxon>Gunneridae</taxon>
        <taxon>Pentapetalae</taxon>
        <taxon>rosids</taxon>
        <taxon>fabids</taxon>
        <taxon>Fabales</taxon>
        <taxon>Fabaceae</taxon>
        <taxon>Papilionoideae</taxon>
        <taxon>50 kb inversion clade</taxon>
        <taxon>NPAAA clade</taxon>
        <taxon>Hologalegina</taxon>
        <taxon>robinioid clade</taxon>
        <taxon>Loteae</taxon>
        <taxon>Lotus</taxon>
    </lineage>
</organism>
<dbReference type="Gene3D" id="3.40.50.150">
    <property type="entry name" value="Vaccinia Virus protein VP39"/>
    <property type="match status" value="1"/>
</dbReference>
<dbReference type="GO" id="GO:0008168">
    <property type="term" value="F:methyltransferase activity"/>
    <property type="evidence" value="ECO:0007669"/>
    <property type="project" value="UniProtKB-KW"/>
</dbReference>
<evidence type="ECO:0000313" key="5">
    <source>
        <dbReference type="EMBL" id="AFK46769.1"/>
    </source>
</evidence>
<dbReference type="InterPro" id="IPR029063">
    <property type="entry name" value="SAM-dependent_MTases_sf"/>
</dbReference>
<dbReference type="GO" id="GO:0032259">
    <property type="term" value="P:methylation"/>
    <property type="evidence" value="ECO:0007669"/>
    <property type="project" value="UniProtKB-KW"/>
</dbReference>
<keyword evidence="2" id="KW-0808">Transferase</keyword>
<dbReference type="AlphaFoldDB" id="I3T2M7"/>